<dbReference type="EMBL" id="JASCZI010127317">
    <property type="protein sequence ID" value="MED6166585.1"/>
    <property type="molecule type" value="Genomic_DNA"/>
</dbReference>
<organism evidence="1 2">
    <name type="scientific">Stylosanthes scabra</name>
    <dbReference type="NCBI Taxonomy" id="79078"/>
    <lineage>
        <taxon>Eukaryota</taxon>
        <taxon>Viridiplantae</taxon>
        <taxon>Streptophyta</taxon>
        <taxon>Embryophyta</taxon>
        <taxon>Tracheophyta</taxon>
        <taxon>Spermatophyta</taxon>
        <taxon>Magnoliopsida</taxon>
        <taxon>eudicotyledons</taxon>
        <taxon>Gunneridae</taxon>
        <taxon>Pentapetalae</taxon>
        <taxon>rosids</taxon>
        <taxon>fabids</taxon>
        <taxon>Fabales</taxon>
        <taxon>Fabaceae</taxon>
        <taxon>Papilionoideae</taxon>
        <taxon>50 kb inversion clade</taxon>
        <taxon>dalbergioids sensu lato</taxon>
        <taxon>Dalbergieae</taxon>
        <taxon>Pterocarpus clade</taxon>
        <taxon>Stylosanthes</taxon>
    </lineage>
</organism>
<proteinExistence type="predicted"/>
<dbReference type="PANTHER" id="PTHR32170:SF3">
    <property type="entry name" value="PROTEASOME ACTIVATOR COMPLEX SUBUNIT 4"/>
    <property type="match status" value="1"/>
</dbReference>
<gene>
    <name evidence="1" type="ORF">PIB30_110750</name>
</gene>
<dbReference type="PANTHER" id="PTHR32170">
    <property type="entry name" value="PROTEASOME ACTIVATOR COMPLEX SUBUNIT 4"/>
    <property type="match status" value="1"/>
</dbReference>
<protein>
    <submittedName>
        <fullName evidence="1">Uncharacterized protein</fullName>
    </submittedName>
</protein>
<feature type="non-terminal residue" evidence="1">
    <location>
        <position position="133"/>
    </location>
</feature>
<reference evidence="1 2" key="1">
    <citation type="journal article" date="2023" name="Plants (Basel)">
        <title>Bridging the Gap: Combining Genomics and Transcriptomics Approaches to Understand Stylosanthes scabra, an Orphan Legume from the Brazilian Caatinga.</title>
        <authorList>
            <person name="Ferreira-Neto J.R.C."/>
            <person name="da Silva M.D."/>
            <person name="Binneck E."/>
            <person name="de Melo N.F."/>
            <person name="da Silva R.H."/>
            <person name="de Melo A.L.T.M."/>
            <person name="Pandolfi V."/>
            <person name="Bustamante F.O."/>
            <person name="Brasileiro-Vidal A.C."/>
            <person name="Benko-Iseppon A.M."/>
        </authorList>
    </citation>
    <scope>NUCLEOTIDE SEQUENCE [LARGE SCALE GENOMIC DNA]</scope>
    <source>
        <tissue evidence="1">Leaves</tissue>
    </source>
</reference>
<accession>A0ABU6V1C9</accession>
<name>A0ABU6V1C9_9FABA</name>
<dbReference type="Proteomes" id="UP001341840">
    <property type="component" value="Unassembled WGS sequence"/>
</dbReference>
<evidence type="ECO:0000313" key="2">
    <source>
        <dbReference type="Proteomes" id="UP001341840"/>
    </source>
</evidence>
<keyword evidence="2" id="KW-1185">Reference proteome</keyword>
<evidence type="ECO:0000313" key="1">
    <source>
        <dbReference type="EMBL" id="MED6166585.1"/>
    </source>
</evidence>
<dbReference type="InterPro" id="IPR035309">
    <property type="entry name" value="PSME4"/>
</dbReference>
<sequence>MTPSWISFFGSDTFYSSFARIFERLVQECDMPVVEALKGAVDEFAIVKERSKQCVAAEYFDVDVTGKGKYGTRVPLLRQKIFYALMTPLPPTVVTTVTAKRSDFLAVALIEISPEKMPFAEIQLHHILLNEII</sequence>
<comment type="caution">
    <text evidence="1">The sequence shown here is derived from an EMBL/GenBank/DDBJ whole genome shotgun (WGS) entry which is preliminary data.</text>
</comment>